<dbReference type="Pfam" id="PF00392">
    <property type="entry name" value="GntR"/>
    <property type="match status" value="1"/>
</dbReference>
<dbReference type="SMART" id="SM00895">
    <property type="entry name" value="FCD"/>
    <property type="match status" value="1"/>
</dbReference>
<evidence type="ECO:0000259" key="4">
    <source>
        <dbReference type="PROSITE" id="PS50949"/>
    </source>
</evidence>
<dbReference type="Proteomes" id="UP000613255">
    <property type="component" value="Unassembled WGS sequence"/>
</dbReference>
<dbReference type="Pfam" id="PF07729">
    <property type="entry name" value="FCD"/>
    <property type="match status" value="1"/>
</dbReference>
<evidence type="ECO:0000256" key="1">
    <source>
        <dbReference type="ARBA" id="ARBA00023015"/>
    </source>
</evidence>
<dbReference type="AlphaFoldDB" id="A0A934HLW3"/>
<evidence type="ECO:0000256" key="2">
    <source>
        <dbReference type="ARBA" id="ARBA00023125"/>
    </source>
</evidence>
<dbReference type="PANTHER" id="PTHR43537:SF49">
    <property type="entry name" value="TRANSCRIPTIONAL REGULATORY PROTEIN"/>
    <property type="match status" value="1"/>
</dbReference>
<dbReference type="SUPFAM" id="SSF46785">
    <property type="entry name" value="Winged helix' DNA-binding domain"/>
    <property type="match status" value="1"/>
</dbReference>
<dbReference type="InterPro" id="IPR011711">
    <property type="entry name" value="GntR_C"/>
</dbReference>
<dbReference type="Gene3D" id="1.20.120.530">
    <property type="entry name" value="GntR ligand-binding domain-like"/>
    <property type="match status" value="1"/>
</dbReference>
<dbReference type="Gene3D" id="1.10.10.10">
    <property type="entry name" value="Winged helix-like DNA-binding domain superfamily/Winged helix DNA-binding domain"/>
    <property type="match status" value="1"/>
</dbReference>
<dbReference type="PANTHER" id="PTHR43537">
    <property type="entry name" value="TRANSCRIPTIONAL REGULATOR, GNTR FAMILY"/>
    <property type="match status" value="1"/>
</dbReference>
<dbReference type="PROSITE" id="PS50949">
    <property type="entry name" value="HTH_GNTR"/>
    <property type="match status" value="1"/>
</dbReference>
<evidence type="ECO:0000256" key="3">
    <source>
        <dbReference type="ARBA" id="ARBA00023163"/>
    </source>
</evidence>
<dbReference type="RefSeq" id="WP_198686642.1">
    <property type="nucleotide sequence ID" value="NZ_JAEIJD010000011.1"/>
</dbReference>
<dbReference type="PRINTS" id="PR00035">
    <property type="entry name" value="HTHGNTR"/>
</dbReference>
<dbReference type="SUPFAM" id="SSF48008">
    <property type="entry name" value="GntR ligand-binding domain-like"/>
    <property type="match status" value="1"/>
</dbReference>
<dbReference type="SMART" id="SM00345">
    <property type="entry name" value="HTH_GNTR"/>
    <property type="match status" value="1"/>
</dbReference>
<reference evidence="5" key="1">
    <citation type="submission" date="2020-12" db="EMBL/GenBank/DDBJ databases">
        <title>Pontibaca salina gen. nov., sp. nov., isolated from marine sediment.</title>
        <authorList>
            <person name="Bo J."/>
            <person name="Wang S."/>
            <person name="Song X."/>
            <person name="Du Z."/>
        </authorList>
    </citation>
    <scope>NUCLEOTIDE SEQUENCE</scope>
    <source>
        <strain evidence="5">S1109L</strain>
    </source>
</reference>
<evidence type="ECO:0000313" key="5">
    <source>
        <dbReference type="EMBL" id="MBI6630619.1"/>
    </source>
</evidence>
<name>A0A934HLW3_9RHOB</name>
<sequence>MSISDNLRPISVSFTLKDHTFQVLREAILNMDIYAPGANLKLDERQLAERMAISRTPIREALARLAQEGLVEIIPRRGVFVTRKTREEILEMVVVWAALESMAARLVVRNATDEELATLRNFALRHSSDPERAEFKEYSDDNIRFHQAILEMSGCELLRTTADGLFLHIQAVRRRAMGESDRARRSVADHMEIIEALESRDADLASRSVRKHTMRLHDHIHKTWSGLKHAEEQKASALEAK</sequence>
<protein>
    <submittedName>
        <fullName evidence="5">GntR family transcriptional regulator</fullName>
    </submittedName>
</protein>
<dbReference type="GO" id="GO:0003700">
    <property type="term" value="F:DNA-binding transcription factor activity"/>
    <property type="evidence" value="ECO:0007669"/>
    <property type="project" value="InterPro"/>
</dbReference>
<evidence type="ECO:0000313" key="6">
    <source>
        <dbReference type="Proteomes" id="UP000613255"/>
    </source>
</evidence>
<dbReference type="GO" id="GO:0003677">
    <property type="term" value="F:DNA binding"/>
    <property type="evidence" value="ECO:0007669"/>
    <property type="project" value="UniProtKB-KW"/>
</dbReference>
<keyword evidence="6" id="KW-1185">Reference proteome</keyword>
<dbReference type="InterPro" id="IPR036388">
    <property type="entry name" value="WH-like_DNA-bd_sf"/>
</dbReference>
<dbReference type="InterPro" id="IPR008920">
    <property type="entry name" value="TF_FadR/GntR_C"/>
</dbReference>
<comment type="caution">
    <text evidence="5">The sequence shown here is derived from an EMBL/GenBank/DDBJ whole genome shotgun (WGS) entry which is preliminary data.</text>
</comment>
<dbReference type="EMBL" id="JAEIJD010000011">
    <property type="protein sequence ID" value="MBI6630619.1"/>
    <property type="molecule type" value="Genomic_DNA"/>
</dbReference>
<dbReference type="InterPro" id="IPR036390">
    <property type="entry name" value="WH_DNA-bd_sf"/>
</dbReference>
<organism evidence="5 6">
    <name type="scientific">Pontibaca salina</name>
    <dbReference type="NCBI Taxonomy" id="2795731"/>
    <lineage>
        <taxon>Bacteria</taxon>
        <taxon>Pseudomonadati</taxon>
        <taxon>Pseudomonadota</taxon>
        <taxon>Alphaproteobacteria</taxon>
        <taxon>Rhodobacterales</taxon>
        <taxon>Roseobacteraceae</taxon>
        <taxon>Pontibaca</taxon>
    </lineage>
</organism>
<keyword evidence="2" id="KW-0238">DNA-binding</keyword>
<keyword evidence="1" id="KW-0805">Transcription regulation</keyword>
<accession>A0A934HLW3</accession>
<gene>
    <name evidence="5" type="ORF">JAO82_12100</name>
</gene>
<dbReference type="InterPro" id="IPR000524">
    <property type="entry name" value="Tscrpt_reg_HTH_GntR"/>
</dbReference>
<dbReference type="CDD" id="cd07377">
    <property type="entry name" value="WHTH_GntR"/>
    <property type="match status" value="1"/>
</dbReference>
<feature type="domain" description="HTH gntR-type" evidence="4">
    <location>
        <begin position="14"/>
        <end position="84"/>
    </location>
</feature>
<keyword evidence="3" id="KW-0804">Transcription</keyword>
<proteinExistence type="predicted"/>